<evidence type="ECO:0000313" key="2">
    <source>
        <dbReference type="Proteomes" id="UP000237000"/>
    </source>
</evidence>
<organism evidence="1 2">
    <name type="scientific">Trema orientale</name>
    <name type="common">Charcoal tree</name>
    <name type="synonym">Celtis orientalis</name>
    <dbReference type="NCBI Taxonomy" id="63057"/>
    <lineage>
        <taxon>Eukaryota</taxon>
        <taxon>Viridiplantae</taxon>
        <taxon>Streptophyta</taxon>
        <taxon>Embryophyta</taxon>
        <taxon>Tracheophyta</taxon>
        <taxon>Spermatophyta</taxon>
        <taxon>Magnoliopsida</taxon>
        <taxon>eudicotyledons</taxon>
        <taxon>Gunneridae</taxon>
        <taxon>Pentapetalae</taxon>
        <taxon>rosids</taxon>
        <taxon>fabids</taxon>
        <taxon>Rosales</taxon>
        <taxon>Cannabaceae</taxon>
        <taxon>Trema</taxon>
    </lineage>
</organism>
<dbReference type="Proteomes" id="UP000237000">
    <property type="component" value="Unassembled WGS sequence"/>
</dbReference>
<gene>
    <name evidence="1" type="ORF">TorRG33x02_189590</name>
</gene>
<accession>A0A2P5EIB3</accession>
<sequence length="26" mass="3156">MRDNTAHAIWTKFERLPCKFVYTCSH</sequence>
<proteinExistence type="predicted"/>
<dbReference type="EMBL" id="JXTC01000150">
    <property type="protein sequence ID" value="PON85291.1"/>
    <property type="molecule type" value="Genomic_DNA"/>
</dbReference>
<keyword evidence="2" id="KW-1185">Reference proteome</keyword>
<reference evidence="2" key="1">
    <citation type="submission" date="2016-06" db="EMBL/GenBank/DDBJ databases">
        <title>Parallel loss of symbiosis genes in relatives of nitrogen-fixing non-legume Parasponia.</title>
        <authorList>
            <person name="Van Velzen R."/>
            <person name="Holmer R."/>
            <person name="Bu F."/>
            <person name="Rutten L."/>
            <person name="Van Zeijl A."/>
            <person name="Liu W."/>
            <person name="Santuari L."/>
            <person name="Cao Q."/>
            <person name="Sharma T."/>
            <person name="Shen D."/>
            <person name="Roswanjaya Y."/>
            <person name="Wardhani T."/>
            <person name="Kalhor M.S."/>
            <person name="Jansen J."/>
            <person name="Van den Hoogen J."/>
            <person name="Gungor B."/>
            <person name="Hartog M."/>
            <person name="Hontelez J."/>
            <person name="Verver J."/>
            <person name="Yang W.-C."/>
            <person name="Schijlen E."/>
            <person name="Repin R."/>
            <person name="Schilthuizen M."/>
            <person name="Schranz E."/>
            <person name="Heidstra R."/>
            <person name="Miyata K."/>
            <person name="Fedorova E."/>
            <person name="Kohlen W."/>
            <person name="Bisseling T."/>
            <person name="Smit S."/>
            <person name="Geurts R."/>
        </authorList>
    </citation>
    <scope>NUCLEOTIDE SEQUENCE [LARGE SCALE GENOMIC DNA]</scope>
    <source>
        <strain evidence="2">cv. RG33-2</strain>
    </source>
</reference>
<evidence type="ECO:0000313" key="1">
    <source>
        <dbReference type="EMBL" id="PON85291.1"/>
    </source>
</evidence>
<comment type="caution">
    <text evidence="1">The sequence shown here is derived from an EMBL/GenBank/DDBJ whole genome shotgun (WGS) entry which is preliminary data.</text>
</comment>
<dbReference type="AlphaFoldDB" id="A0A2P5EIB3"/>
<protein>
    <submittedName>
        <fullName evidence="1">Uncharacterized protein</fullName>
    </submittedName>
</protein>
<name>A0A2P5EIB3_TREOI</name>
<dbReference type="InParanoid" id="A0A2P5EIB3"/>